<accession>A0A6A5XGJ6</accession>
<dbReference type="RefSeq" id="XP_033380318.1">
    <property type="nucleotide sequence ID" value="XM_033524590.1"/>
</dbReference>
<gene>
    <name evidence="8" type="ORF">BU24DRAFT_375312</name>
</gene>
<feature type="transmembrane region" description="Helical" evidence="6">
    <location>
        <begin position="280"/>
        <end position="302"/>
    </location>
</feature>
<keyword evidence="3 6" id="KW-0812">Transmembrane</keyword>
<evidence type="ECO:0000313" key="8">
    <source>
        <dbReference type="EMBL" id="KAF2011979.1"/>
    </source>
</evidence>
<dbReference type="InterPro" id="IPR020846">
    <property type="entry name" value="MFS_dom"/>
</dbReference>
<feature type="transmembrane region" description="Helical" evidence="6">
    <location>
        <begin position="141"/>
        <end position="161"/>
    </location>
</feature>
<feature type="transmembrane region" description="Helical" evidence="6">
    <location>
        <begin position="115"/>
        <end position="135"/>
    </location>
</feature>
<feature type="transmembrane region" description="Helical" evidence="6">
    <location>
        <begin position="439"/>
        <end position="461"/>
    </location>
</feature>
<feature type="transmembrane region" description="Helical" evidence="6">
    <location>
        <begin position="346"/>
        <end position="365"/>
    </location>
</feature>
<dbReference type="FunFam" id="1.20.1250.20:FF:000013">
    <property type="entry name" value="MFS general substrate transporter"/>
    <property type="match status" value="1"/>
</dbReference>
<feature type="transmembrane region" description="Helical" evidence="6">
    <location>
        <begin position="173"/>
        <end position="195"/>
    </location>
</feature>
<keyword evidence="2" id="KW-0813">Transport</keyword>
<evidence type="ECO:0000256" key="4">
    <source>
        <dbReference type="ARBA" id="ARBA00022989"/>
    </source>
</evidence>
<feature type="transmembrane region" description="Helical" evidence="6">
    <location>
        <begin position="322"/>
        <end position="339"/>
    </location>
</feature>
<name>A0A6A5XGJ6_9PLEO</name>
<evidence type="ECO:0000256" key="6">
    <source>
        <dbReference type="SAM" id="Phobius"/>
    </source>
</evidence>
<feature type="transmembrane region" description="Helical" evidence="6">
    <location>
        <begin position="371"/>
        <end position="393"/>
    </location>
</feature>
<protein>
    <submittedName>
        <fullName evidence="8">Major facilitator superfamily transporter</fullName>
    </submittedName>
</protein>
<dbReference type="SUPFAM" id="SSF103473">
    <property type="entry name" value="MFS general substrate transporter"/>
    <property type="match status" value="1"/>
</dbReference>
<keyword evidence="9" id="KW-1185">Reference proteome</keyword>
<keyword evidence="4 6" id="KW-1133">Transmembrane helix</keyword>
<evidence type="ECO:0000256" key="2">
    <source>
        <dbReference type="ARBA" id="ARBA00022448"/>
    </source>
</evidence>
<feature type="transmembrane region" description="Helical" evidence="6">
    <location>
        <begin position="215"/>
        <end position="234"/>
    </location>
</feature>
<dbReference type="EMBL" id="ML978073">
    <property type="protein sequence ID" value="KAF2011979.1"/>
    <property type="molecule type" value="Genomic_DNA"/>
</dbReference>
<dbReference type="PROSITE" id="PS50850">
    <property type="entry name" value="MFS"/>
    <property type="match status" value="1"/>
</dbReference>
<dbReference type="Proteomes" id="UP000799778">
    <property type="component" value="Unassembled WGS sequence"/>
</dbReference>
<dbReference type="GO" id="GO:0016020">
    <property type="term" value="C:membrane"/>
    <property type="evidence" value="ECO:0007669"/>
    <property type="project" value="UniProtKB-SubCell"/>
</dbReference>
<evidence type="ECO:0000256" key="1">
    <source>
        <dbReference type="ARBA" id="ARBA00004141"/>
    </source>
</evidence>
<dbReference type="AlphaFoldDB" id="A0A6A5XGJ6"/>
<feature type="transmembrane region" description="Helical" evidence="6">
    <location>
        <begin position="87"/>
        <end position="108"/>
    </location>
</feature>
<proteinExistence type="predicted"/>
<dbReference type="PANTHER" id="PTHR43791:SF53">
    <property type="entry name" value="MAJOR FACILITATOR SUPERFAMILY (MFS) PROFILE DOMAIN-CONTAINING PROTEIN"/>
    <property type="match status" value="1"/>
</dbReference>
<evidence type="ECO:0000259" key="7">
    <source>
        <dbReference type="PROSITE" id="PS50850"/>
    </source>
</evidence>
<dbReference type="Gene3D" id="1.20.1250.20">
    <property type="entry name" value="MFS general substrate transporter like domains"/>
    <property type="match status" value="2"/>
</dbReference>
<dbReference type="InterPro" id="IPR036259">
    <property type="entry name" value="MFS_trans_sf"/>
</dbReference>
<dbReference type="GeneID" id="54281987"/>
<dbReference type="PANTHER" id="PTHR43791">
    <property type="entry name" value="PERMEASE-RELATED"/>
    <property type="match status" value="1"/>
</dbReference>
<evidence type="ECO:0000256" key="3">
    <source>
        <dbReference type="ARBA" id="ARBA00022692"/>
    </source>
</evidence>
<evidence type="ECO:0000313" key="9">
    <source>
        <dbReference type="Proteomes" id="UP000799778"/>
    </source>
</evidence>
<keyword evidence="5 6" id="KW-0472">Membrane</keyword>
<feature type="domain" description="Major facilitator superfamily (MFS) profile" evidence="7">
    <location>
        <begin position="49"/>
        <end position="467"/>
    </location>
</feature>
<comment type="subcellular location">
    <subcellularLocation>
        <location evidence="1">Membrane</location>
        <topology evidence="1">Multi-pass membrane protein</topology>
    </subcellularLocation>
</comment>
<evidence type="ECO:0000256" key="5">
    <source>
        <dbReference type="ARBA" id="ARBA00023136"/>
    </source>
</evidence>
<dbReference type="GO" id="GO:0022857">
    <property type="term" value="F:transmembrane transporter activity"/>
    <property type="evidence" value="ECO:0007669"/>
    <property type="project" value="InterPro"/>
</dbReference>
<feature type="transmembrane region" description="Helical" evidence="6">
    <location>
        <begin position="405"/>
        <end position="427"/>
    </location>
</feature>
<reference evidence="8" key="1">
    <citation type="journal article" date="2020" name="Stud. Mycol.">
        <title>101 Dothideomycetes genomes: a test case for predicting lifestyles and emergence of pathogens.</title>
        <authorList>
            <person name="Haridas S."/>
            <person name="Albert R."/>
            <person name="Binder M."/>
            <person name="Bloem J."/>
            <person name="Labutti K."/>
            <person name="Salamov A."/>
            <person name="Andreopoulos B."/>
            <person name="Baker S."/>
            <person name="Barry K."/>
            <person name="Bills G."/>
            <person name="Bluhm B."/>
            <person name="Cannon C."/>
            <person name="Castanera R."/>
            <person name="Culley D."/>
            <person name="Daum C."/>
            <person name="Ezra D."/>
            <person name="Gonzalez J."/>
            <person name="Henrissat B."/>
            <person name="Kuo A."/>
            <person name="Liang C."/>
            <person name="Lipzen A."/>
            <person name="Lutzoni F."/>
            <person name="Magnuson J."/>
            <person name="Mondo S."/>
            <person name="Nolan M."/>
            <person name="Ohm R."/>
            <person name="Pangilinan J."/>
            <person name="Park H.-J."/>
            <person name="Ramirez L."/>
            <person name="Alfaro M."/>
            <person name="Sun H."/>
            <person name="Tritt A."/>
            <person name="Yoshinaga Y."/>
            <person name="Zwiers L.-H."/>
            <person name="Turgeon B."/>
            <person name="Goodwin S."/>
            <person name="Spatafora J."/>
            <person name="Crous P."/>
            <person name="Grigoriev I."/>
        </authorList>
    </citation>
    <scope>NUCLEOTIDE SEQUENCE</scope>
    <source>
        <strain evidence="8">CBS 175.79</strain>
    </source>
</reference>
<sequence length="497" mass="54598">MLVNEKPITHNVETVDDVSALPDATASEESIEWTEAEESIVRRKLDLKLVPLCTFLYMLCFIDRANVGNARIQGLAVDLELRGYKFNWALSAFYVTYLIFEIPSNILLKRFGPRIHLPFLVGGFGLVSICTSFVTTFGGLVAARAALGVFEGGTMPGLAFMMSSFYKRTELTLRIGCFISAAGLAGAFGGLLATVLSRIPAWGAPSMIIHTWRNIFFFEGIFTVLTAMLAYFLLANSPGEARFLTTRERQIAVQRLARERVERSTEEVSRQDVKRALTSFHTYLCGFGFLFINITIQGLAVFLPTILADLRWTSTKAQLMTVPPNLAAAIVTISIAYASDKCAIRGPFIIGLSIVGMIGMVVLRWNTEASIRYMGVFFVMCGASPGGPMFLTWGINNAAGPTVQAITSAHIVTLGTFGGIIATWSYLVRDGPLYHTGHTLNFSGMIVVLCIAIMGMCYCYYENKARRSGKRDARLAGLSEAEQDKLGHDHPSFVFLL</sequence>
<dbReference type="Pfam" id="PF07690">
    <property type="entry name" value="MFS_1"/>
    <property type="match status" value="1"/>
</dbReference>
<organism evidence="8 9">
    <name type="scientific">Aaosphaeria arxii CBS 175.79</name>
    <dbReference type="NCBI Taxonomy" id="1450172"/>
    <lineage>
        <taxon>Eukaryota</taxon>
        <taxon>Fungi</taxon>
        <taxon>Dikarya</taxon>
        <taxon>Ascomycota</taxon>
        <taxon>Pezizomycotina</taxon>
        <taxon>Dothideomycetes</taxon>
        <taxon>Pleosporomycetidae</taxon>
        <taxon>Pleosporales</taxon>
        <taxon>Pleosporales incertae sedis</taxon>
        <taxon>Aaosphaeria</taxon>
    </lineage>
</organism>
<dbReference type="FunFam" id="1.20.1250.20:FF:000018">
    <property type="entry name" value="MFS transporter permease"/>
    <property type="match status" value="1"/>
</dbReference>
<dbReference type="InterPro" id="IPR011701">
    <property type="entry name" value="MFS"/>
</dbReference>
<dbReference type="OrthoDB" id="9971669at2759"/>